<organism evidence="2 3">
    <name type="scientific">Puccinia triticina</name>
    <dbReference type="NCBI Taxonomy" id="208348"/>
    <lineage>
        <taxon>Eukaryota</taxon>
        <taxon>Fungi</taxon>
        <taxon>Dikarya</taxon>
        <taxon>Basidiomycota</taxon>
        <taxon>Pucciniomycotina</taxon>
        <taxon>Pucciniomycetes</taxon>
        <taxon>Pucciniales</taxon>
        <taxon>Pucciniaceae</taxon>
        <taxon>Puccinia</taxon>
    </lineage>
</organism>
<reference evidence="2" key="1">
    <citation type="submission" date="2022-10" db="EMBL/GenBank/DDBJ databases">
        <title>Puccinia triticina Genome sequencing and assembly.</title>
        <authorList>
            <person name="Li C."/>
        </authorList>
    </citation>
    <scope>NUCLEOTIDE SEQUENCE</scope>
    <source>
        <strain evidence="2">Pt15</strain>
    </source>
</reference>
<keyword evidence="3" id="KW-1185">Reference proteome</keyword>
<feature type="compositionally biased region" description="Basic and acidic residues" evidence="1">
    <location>
        <begin position="399"/>
        <end position="414"/>
    </location>
</feature>
<name>A0ABY7CPS5_9BASI</name>
<feature type="region of interest" description="Disordered" evidence="1">
    <location>
        <begin position="72"/>
        <end position="123"/>
    </location>
</feature>
<evidence type="ECO:0000256" key="1">
    <source>
        <dbReference type="SAM" id="MobiDB-lite"/>
    </source>
</evidence>
<evidence type="ECO:0000313" key="2">
    <source>
        <dbReference type="EMBL" id="WAQ87254.1"/>
    </source>
</evidence>
<protein>
    <submittedName>
        <fullName evidence="2">Uncharacterized protein</fullName>
    </submittedName>
</protein>
<accession>A0ABY7CPS5</accession>
<feature type="region of interest" description="Disordered" evidence="1">
    <location>
        <begin position="1"/>
        <end position="24"/>
    </location>
</feature>
<sequence>MPPPDDDCHEPPIEHPPVGGGSKTFLKPFVKGVASAGRSVGAGIYHAGKVVDAITDLTERISLPRNAATPNLSAASHAEFGPPLDSSEVVTEERREKSRRFRAFKKAGSSGPGNSSDAGSEGYISQPGFSRLDSLELSRDEFPPLDNHHMRYCNDHYILTRTGLLKIFRLVESNSRVCYSRAQTDHIGLFKCDDEEPEISFVNNSDDEIRGPADRRDAVYNYEAVFPKSRSQTVCKMAFAKRRHTIQIPQDYNLFPVLEEQYDSTAKEAEIKSREVKDRLEGYLEQNKMATELLSFLPADPLMPSHSKTAPATSNEHHHQRHPSGDAFHQHYQQHQLSVSSRAFSWDKVDPQTWELFKQLTSSGEVLRQRRHEVSNKRRMMEHHVDELTKQAGLHRASSCRDDPSRRLPPKDPVAEEPEQPNKLLKKEKRKAGAIVAGGQYADQEQDKEERGAESADAKLVIAMAEEVISKIERDPSLQVAEFIELVVVAGLSRLITSLAASLGSLLRAILRALLLFFVRQIHRVARYLDLDDQQLGLNHRPHSNLLVPPQSPHPSSSSDHSTSPEDPPRQ</sequence>
<feature type="region of interest" description="Disordered" evidence="1">
    <location>
        <begin position="300"/>
        <end position="325"/>
    </location>
</feature>
<evidence type="ECO:0000313" key="3">
    <source>
        <dbReference type="Proteomes" id="UP001164743"/>
    </source>
</evidence>
<proteinExistence type="predicted"/>
<gene>
    <name evidence="2" type="ORF">PtA15_8A158</name>
</gene>
<dbReference type="GeneID" id="77812452"/>
<feature type="region of interest" description="Disordered" evidence="1">
    <location>
        <begin position="540"/>
        <end position="571"/>
    </location>
</feature>
<feature type="region of interest" description="Disordered" evidence="1">
    <location>
        <begin position="379"/>
        <end position="429"/>
    </location>
</feature>
<dbReference type="Proteomes" id="UP001164743">
    <property type="component" value="Chromosome 8A"/>
</dbReference>
<dbReference type="RefSeq" id="XP_053022809.1">
    <property type="nucleotide sequence ID" value="XM_053171557.1"/>
</dbReference>
<dbReference type="EMBL" id="CP110428">
    <property type="protein sequence ID" value="WAQ87254.1"/>
    <property type="molecule type" value="Genomic_DNA"/>
</dbReference>